<keyword evidence="2" id="KW-1185">Reference proteome</keyword>
<dbReference type="Proteomes" id="UP000814140">
    <property type="component" value="Unassembled WGS sequence"/>
</dbReference>
<name>A0ACB8SM42_9AGAM</name>
<reference evidence="1" key="1">
    <citation type="submission" date="2021-03" db="EMBL/GenBank/DDBJ databases">
        <authorList>
            <consortium name="DOE Joint Genome Institute"/>
            <person name="Ahrendt S."/>
            <person name="Looney B.P."/>
            <person name="Miyauchi S."/>
            <person name="Morin E."/>
            <person name="Drula E."/>
            <person name="Courty P.E."/>
            <person name="Chicoki N."/>
            <person name="Fauchery L."/>
            <person name="Kohler A."/>
            <person name="Kuo A."/>
            <person name="Labutti K."/>
            <person name="Pangilinan J."/>
            <person name="Lipzen A."/>
            <person name="Riley R."/>
            <person name="Andreopoulos W."/>
            <person name="He G."/>
            <person name="Johnson J."/>
            <person name="Barry K.W."/>
            <person name="Grigoriev I.V."/>
            <person name="Nagy L."/>
            <person name="Hibbett D."/>
            <person name="Henrissat B."/>
            <person name="Matheny P.B."/>
            <person name="Labbe J."/>
            <person name="Martin F."/>
        </authorList>
    </citation>
    <scope>NUCLEOTIDE SEQUENCE</scope>
    <source>
        <strain evidence="1">HHB10654</strain>
    </source>
</reference>
<comment type="caution">
    <text evidence="1">The sequence shown here is derived from an EMBL/GenBank/DDBJ whole genome shotgun (WGS) entry which is preliminary data.</text>
</comment>
<reference evidence="1" key="2">
    <citation type="journal article" date="2022" name="New Phytol.">
        <title>Evolutionary transition to the ectomycorrhizal habit in the genomes of a hyperdiverse lineage of mushroom-forming fungi.</title>
        <authorList>
            <person name="Looney B."/>
            <person name="Miyauchi S."/>
            <person name="Morin E."/>
            <person name="Drula E."/>
            <person name="Courty P.E."/>
            <person name="Kohler A."/>
            <person name="Kuo A."/>
            <person name="LaButti K."/>
            <person name="Pangilinan J."/>
            <person name="Lipzen A."/>
            <person name="Riley R."/>
            <person name="Andreopoulos W."/>
            <person name="He G."/>
            <person name="Johnson J."/>
            <person name="Nolan M."/>
            <person name="Tritt A."/>
            <person name="Barry K.W."/>
            <person name="Grigoriev I.V."/>
            <person name="Nagy L.G."/>
            <person name="Hibbett D."/>
            <person name="Henrissat B."/>
            <person name="Matheny P.B."/>
            <person name="Labbe J."/>
            <person name="Martin F.M."/>
        </authorList>
    </citation>
    <scope>NUCLEOTIDE SEQUENCE</scope>
    <source>
        <strain evidence="1">HHB10654</strain>
    </source>
</reference>
<proteinExistence type="predicted"/>
<evidence type="ECO:0000313" key="2">
    <source>
        <dbReference type="Proteomes" id="UP000814140"/>
    </source>
</evidence>
<evidence type="ECO:0000313" key="1">
    <source>
        <dbReference type="EMBL" id="KAI0057287.1"/>
    </source>
</evidence>
<sequence>MDVLIYTPSPETLTTIRPLLNPNYTVQPITSVSLATYPWTGSCALLVLHAHDAALPVSQPAIQAVQRYLSAGGRVLGLGWGVSIAGVPSPLGELEFWDQTSRVAVKMVASASRDEPRPQASVRLQSGDVVAGLRKEGANFALLDKPRWSCLARWEPHAAGMAGAMESRPSTDPVAGIELAVGDGRIALWDVSLADGQTGAISAILRHAFSQLGLSLPPPSASVVAMDVDAPALPPAPTHPLPQFLFARPHIAEKAKASLPVTLPDTTATSPADLVDTVDTFHFHFLSPSEGKQLLDNARLQPKGEGSPKDIVVLPVGSEAVRELTPRFDVARFFKLLAETRTSDGTWGIGDALLYGEAVTSTQTMLEKNLQILRGLPSPFVSLASFQLAGRGRGTNSWLSPAGCLQFSILLRVPFACFSVSRLVFIQYLFGLAVVHALRDPRALGGEGSRVRLKWPNDIYIETPTGEKKKVGGVLVNTNFLGKTVDIVIGCGLNISTADPIAALSLLAPPDRPLSMEMVLALILSKFDGMWQSFLRERASWAPFADDYLDVWMHSDQLVTLTTVSPSLPVRIIGITLDHGLLRTVPERSGGSRGTRTTNDEGYIDLQPDGNSFDMMAGLIKAKQ</sequence>
<dbReference type="EMBL" id="MU277249">
    <property type="protein sequence ID" value="KAI0057287.1"/>
    <property type="molecule type" value="Genomic_DNA"/>
</dbReference>
<protein>
    <submittedName>
        <fullName evidence="1">Class II aaRS and biotin synthetase</fullName>
    </submittedName>
</protein>
<accession>A0ACB8SM42</accession>
<gene>
    <name evidence="1" type="ORF">BV25DRAFT_1920260</name>
</gene>
<organism evidence="1 2">
    <name type="scientific">Artomyces pyxidatus</name>
    <dbReference type="NCBI Taxonomy" id="48021"/>
    <lineage>
        <taxon>Eukaryota</taxon>
        <taxon>Fungi</taxon>
        <taxon>Dikarya</taxon>
        <taxon>Basidiomycota</taxon>
        <taxon>Agaricomycotina</taxon>
        <taxon>Agaricomycetes</taxon>
        <taxon>Russulales</taxon>
        <taxon>Auriscalpiaceae</taxon>
        <taxon>Artomyces</taxon>
    </lineage>
</organism>